<evidence type="ECO:0000256" key="1">
    <source>
        <dbReference type="SAM" id="MobiDB-lite"/>
    </source>
</evidence>
<feature type="region of interest" description="Disordered" evidence="1">
    <location>
        <begin position="35"/>
        <end position="64"/>
    </location>
</feature>
<organism evidence="3 4">
    <name type="scientific">Erythrobacter fulvus</name>
    <dbReference type="NCBI Taxonomy" id="2987523"/>
    <lineage>
        <taxon>Bacteria</taxon>
        <taxon>Pseudomonadati</taxon>
        <taxon>Pseudomonadota</taxon>
        <taxon>Alphaproteobacteria</taxon>
        <taxon>Sphingomonadales</taxon>
        <taxon>Erythrobacteraceae</taxon>
        <taxon>Erythrobacter/Porphyrobacter group</taxon>
        <taxon>Erythrobacter</taxon>
    </lineage>
</organism>
<protein>
    <recommendedName>
        <fullName evidence="2">Flagellar assembly protein FliH/Type III secretion system HrpE domain-containing protein</fullName>
    </recommendedName>
</protein>
<feature type="domain" description="Flagellar assembly protein FliH/Type III secretion system HrpE" evidence="2">
    <location>
        <begin position="101"/>
        <end position="197"/>
    </location>
</feature>
<proteinExistence type="predicted"/>
<accession>A0ABT5JS57</accession>
<evidence type="ECO:0000313" key="4">
    <source>
        <dbReference type="Proteomes" id="UP001216558"/>
    </source>
</evidence>
<evidence type="ECO:0000313" key="3">
    <source>
        <dbReference type="EMBL" id="MDC8755600.1"/>
    </source>
</evidence>
<gene>
    <name evidence="3" type="ORF">OIK40_13200</name>
</gene>
<evidence type="ECO:0000259" key="2">
    <source>
        <dbReference type="Pfam" id="PF02108"/>
    </source>
</evidence>
<reference evidence="3 4" key="1">
    <citation type="submission" date="2022-10" db="EMBL/GenBank/DDBJ databases">
        <title>Erythrobacter sp. sf7 Genome sequencing.</title>
        <authorList>
            <person name="Park S."/>
        </authorList>
    </citation>
    <scope>NUCLEOTIDE SEQUENCE [LARGE SCALE GENOMIC DNA]</scope>
    <source>
        <strain evidence="4">sf7</strain>
    </source>
</reference>
<dbReference type="EMBL" id="JAQQXQ010000011">
    <property type="protein sequence ID" value="MDC8755600.1"/>
    <property type="molecule type" value="Genomic_DNA"/>
</dbReference>
<dbReference type="Pfam" id="PF02108">
    <property type="entry name" value="FliH"/>
    <property type="match status" value="1"/>
</dbReference>
<name>A0ABT5JS57_9SPHN</name>
<dbReference type="InterPro" id="IPR018035">
    <property type="entry name" value="Flagellar_FliH/T3SS_HrpE"/>
</dbReference>
<comment type="caution">
    <text evidence="3">The sequence shown here is derived from an EMBL/GenBank/DDBJ whole genome shotgun (WGS) entry which is preliminary data.</text>
</comment>
<dbReference type="Proteomes" id="UP001216558">
    <property type="component" value="Unassembled WGS sequence"/>
</dbReference>
<sequence>MANSSDWLGAIAEAPAPQPGWLALLGEPADFREALPFRSNDPVPVPVPESEVAHAAEPDPEPAPDALALAYAEGEAAGRAAALAEAERGAVRQRALRLAFRQLDEAAAEVLASDLADTVIALCAGVLAEHAVDRAGLLARCHAAAARIGGAAGALRLHLHPDDIAGFESGALGDWSVIADSALERGALLLEGPDGAVRDGPADWRRAIADAVRG</sequence>
<keyword evidence="4" id="KW-1185">Reference proteome</keyword>
<dbReference type="RefSeq" id="WP_273678808.1">
    <property type="nucleotide sequence ID" value="NZ_JAQQXQ010000011.1"/>
</dbReference>